<protein>
    <submittedName>
        <fullName evidence="1">Uncharacterized protein</fullName>
    </submittedName>
</protein>
<proteinExistence type="predicted"/>
<reference evidence="1 2" key="1">
    <citation type="submission" date="2017-12" db="EMBL/GenBank/DDBJ databases">
        <title>Comparative genomics of Botrytis spp.</title>
        <authorList>
            <person name="Valero-Jimenez C.A."/>
            <person name="Tapia P."/>
            <person name="Veloso J."/>
            <person name="Silva-Moreno E."/>
            <person name="Staats M."/>
            <person name="Valdes J.H."/>
            <person name="Van Kan J.A.L."/>
        </authorList>
    </citation>
    <scope>NUCLEOTIDE SEQUENCE [LARGE SCALE GENOMIC DNA]</scope>
    <source>
        <strain evidence="1 2">Bt9001</strain>
    </source>
</reference>
<organism evidence="1 2">
    <name type="scientific">Botrytis tulipae</name>
    <dbReference type="NCBI Taxonomy" id="87230"/>
    <lineage>
        <taxon>Eukaryota</taxon>
        <taxon>Fungi</taxon>
        <taxon>Dikarya</taxon>
        <taxon>Ascomycota</taxon>
        <taxon>Pezizomycotina</taxon>
        <taxon>Leotiomycetes</taxon>
        <taxon>Helotiales</taxon>
        <taxon>Sclerotiniaceae</taxon>
        <taxon>Botrytis</taxon>
    </lineage>
</organism>
<gene>
    <name evidence="1" type="ORF">BTUL_0420g00010</name>
</gene>
<comment type="caution">
    <text evidence="1">The sequence shown here is derived from an EMBL/GenBank/DDBJ whole genome shotgun (WGS) entry which is preliminary data.</text>
</comment>
<name>A0A4Z1E872_9HELO</name>
<dbReference type="AlphaFoldDB" id="A0A4Z1E872"/>
<evidence type="ECO:0000313" key="2">
    <source>
        <dbReference type="Proteomes" id="UP000297777"/>
    </source>
</evidence>
<accession>A0A4Z1E872</accession>
<sequence length="148" mass="16901">MAENGIEGIGIQVTQKTVSRRPAPEADHFLYSMEPSNIIPKDRSIAKIHKRLQHIWGSEQAFLVVGRVTNLMASKVSNFFGRDALQMALRYPPLQLYPMIREAYYACGTADAVERINLREHVREEYQNAYQRHNDNAVAMINTAIDKI</sequence>
<dbReference type="Proteomes" id="UP000297777">
    <property type="component" value="Unassembled WGS sequence"/>
</dbReference>
<dbReference type="OrthoDB" id="3783430at2759"/>
<keyword evidence="2" id="KW-1185">Reference proteome</keyword>
<evidence type="ECO:0000313" key="1">
    <source>
        <dbReference type="EMBL" id="TGO06878.1"/>
    </source>
</evidence>
<dbReference type="EMBL" id="PQXH01000417">
    <property type="protein sequence ID" value="TGO06878.1"/>
    <property type="molecule type" value="Genomic_DNA"/>
</dbReference>